<feature type="transmembrane region" description="Helical" evidence="1">
    <location>
        <begin position="330"/>
        <end position="354"/>
    </location>
</feature>
<feature type="transmembrane region" description="Helical" evidence="1">
    <location>
        <begin position="92"/>
        <end position="118"/>
    </location>
</feature>
<feature type="transmembrane region" description="Helical" evidence="1">
    <location>
        <begin position="701"/>
        <end position="723"/>
    </location>
</feature>
<feature type="transmembrane region" description="Helical" evidence="1">
    <location>
        <begin position="735"/>
        <end position="755"/>
    </location>
</feature>
<keyword evidence="1" id="KW-0812">Transmembrane</keyword>
<dbReference type="Proteomes" id="UP000001176">
    <property type="component" value="Chromosome"/>
</dbReference>
<dbReference type="RefSeq" id="WP_012227799.1">
    <property type="nucleotide sequence ID" value="NC_010125.1"/>
</dbReference>
<feature type="transmembrane region" description="Helical" evidence="1">
    <location>
        <begin position="661"/>
        <end position="689"/>
    </location>
</feature>
<feature type="transmembrane region" description="Helical" evidence="1">
    <location>
        <begin position="280"/>
        <end position="302"/>
    </location>
</feature>
<evidence type="ECO:0000313" key="2">
    <source>
        <dbReference type="EMBL" id="CAP57259.1"/>
    </source>
</evidence>
<dbReference type="EMBL" id="AM889285">
    <property type="protein sequence ID" value="CAP57259.1"/>
    <property type="molecule type" value="Genomic_DNA"/>
</dbReference>
<feature type="transmembrane region" description="Helical" evidence="1">
    <location>
        <begin position="35"/>
        <end position="54"/>
    </location>
</feature>
<evidence type="ECO:0000313" key="3">
    <source>
        <dbReference type="Proteomes" id="UP000001176"/>
    </source>
</evidence>
<evidence type="ECO:0000256" key="1">
    <source>
        <dbReference type="SAM" id="Phobius"/>
    </source>
</evidence>
<feature type="transmembrane region" description="Helical" evidence="1">
    <location>
        <begin position="246"/>
        <end position="268"/>
    </location>
</feature>
<dbReference type="KEGG" id="gdi:GDI3316"/>
<accession>A9H1I5</accession>
<feature type="transmembrane region" description="Helical" evidence="1">
    <location>
        <begin position="475"/>
        <end position="496"/>
    </location>
</feature>
<feature type="transmembrane region" description="Helical" evidence="1">
    <location>
        <begin position="130"/>
        <end position="148"/>
    </location>
</feature>
<feature type="transmembrane region" description="Helical" evidence="1">
    <location>
        <begin position="595"/>
        <end position="615"/>
    </location>
</feature>
<feature type="transmembrane region" description="Helical" evidence="1">
    <location>
        <begin position="66"/>
        <end position="86"/>
    </location>
</feature>
<organism evidence="2 3">
    <name type="scientific">Gluconacetobacter diazotrophicus (strain ATCC 49037 / DSM 5601 / CCUG 37298 / CIP 103539 / LMG 7603 / PAl5)</name>
    <dbReference type="NCBI Taxonomy" id="272568"/>
    <lineage>
        <taxon>Bacteria</taxon>
        <taxon>Pseudomonadati</taxon>
        <taxon>Pseudomonadota</taxon>
        <taxon>Alphaproteobacteria</taxon>
        <taxon>Acetobacterales</taxon>
        <taxon>Acetobacteraceae</taxon>
        <taxon>Gluconacetobacter</taxon>
    </lineage>
</organism>
<keyword evidence="1" id="KW-1133">Transmembrane helix</keyword>
<protein>
    <submittedName>
        <fullName evidence="2">Putative membrane protein</fullName>
    </submittedName>
</protein>
<gene>
    <name evidence="2" type="ordered locus">GDI3316</name>
</gene>
<proteinExistence type="predicted"/>
<feature type="transmembrane region" description="Helical" evidence="1">
    <location>
        <begin position="420"/>
        <end position="441"/>
    </location>
</feature>
<keyword evidence="1" id="KW-0472">Membrane</keyword>
<sequence>MARDSGIGRILPLFLTLVLSGLLLASLTTLPVGRHALRAGWGLALLAGLALACFPASGDARFGAAILHVDAMSLPFLLVLTLFGLMSGARDAGLACAALTVATGNPVLFCVGAAALVVLPRDPGGGPRGAPASGSWGVAAVALGTALLSGGDAWRLSVLPGPVLVAAAALMGLSPRPLSGARHVAPASVRDLAGLVAGCCLAVRMLVDWPAAPVGAAWGGGVAAVGLLAALAGGSRALTAPDAARVLSGLLAAWGGLGLLLVGLVVVGRADDLPLLALGAFRALVLLLGGVGMAMLAVLLVLRDIAAAAGPLALARAGGLAALMPRASGVLVLALAVGCGLPPLAGFAVLWLVVHSLLALPRAEGLAGEIAPLLVLSGVGLVSGLMMLATLRLVACVVLGRPRTPRAAGAVDCTAAALRAPLACLGVAGALSLLPGLWLWLTRAAGWQAAGLVRMVPSGAQPPWLGLAAPGGDGVFYPAGIVLLLLLAGGLVLAAARLAGIPASRPVAAWTEGAPPSPPWMPFGDAATQAGPALFVSQIDAILDATRPARGVVRRGMQAGRWCRRLGPGADGMGGGAGGAPCDDPGPAVDRGRGAGAAVGPAMIGLLLGCVLLAVHVTMMVALAPVVRGVVAAGVAQLGGDRPMPVRMRWRRLLALARQRGLRAAGMADVMPALALAASVAACVLVPSFALGLPGSGLSDLLLVAGLLVLVRLALLGPALAAGQARSGRAAAGTGAALAVMQAVFPLVVAGAVLATGHGGIDAILTRMHTRT</sequence>
<dbReference type="AlphaFoldDB" id="A9H1I5"/>
<feature type="transmembrane region" description="Helical" evidence="1">
    <location>
        <begin position="213"/>
        <end position="234"/>
    </location>
</feature>
<keyword evidence="3" id="KW-1185">Reference proteome</keyword>
<reference evidence="2 3" key="1">
    <citation type="journal article" date="2009" name="BMC Genomics">
        <title>Complete genome sequence of the sugarcane nitrogen-fixing endophyte Gluconacetobacter diazotrophicus Pal5.</title>
        <authorList>
            <person name="Bertalan M."/>
            <person name="Albano R."/>
            <person name="Padua V."/>
            <person name="Rouws L."/>
            <person name="Rojas C."/>
            <person name="Hemerly A."/>
            <person name="Teixeira K."/>
            <person name="Schwab S."/>
            <person name="Araujo J."/>
            <person name="Oliveira A."/>
            <person name="Franca L."/>
            <person name="Magalhaes V."/>
            <person name="Alqueres S."/>
            <person name="Cardoso A."/>
            <person name="Almeida W."/>
            <person name="Loureiro M.M."/>
            <person name="Nogueira E."/>
            <person name="Cidade D."/>
            <person name="Oliveira D."/>
            <person name="Simao T."/>
            <person name="Macedo J."/>
            <person name="Valadao A."/>
            <person name="Dreschsel M."/>
            <person name="Freitas F."/>
            <person name="Vidal M."/>
            <person name="Guedes H."/>
            <person name="Rodrigues E."/>
            <person name="Meneses C."/>
            <person name="Brioso P."/>
            <person name="Pozzer L."/>
            <person name="Figueiredo D."/>
            <person name="Montano H."/>
            <person name="Junior J."/>
            <person name="Filho G."/>
            <person name="Flores V."/>
            <person name="Ferreira B."/>
            <person name="Branco A."/>
            <person name="Gonzalez P."/>
            <person name="Guillobel H."/>
            <person name="Lemos M."/>
            <person name="Seibel L."/>
            <person name="Macedo J."/>
            <person name="Alves-Ferreira M."/>
            <person name="Sachetto-Martins G."/>
            <person name="Coelho A."/>
            <person name="Santos E."/>
            <person name="Amaral G."/>
            <person name="Neves A."/>
            <person name="Pacheco A.B."/>
            <person name="Carvalho D."/>
            <person name="Lery L."/>
            <person name="Bisch P."/>
            <person name="Rossle S.C."/>
            <person name="Urmenyi T."/>
            <person name="Kruger W.V."/>
            <person name="Martins O."/>
            <person name="Baldani J.I."/>
            <person name="Ferreira P.C."/>
        </authorList>
    </citation>
    <scope>NUCLEOTIDE SEQUENCE [LARGE SCALE GENOMIC DNA]</scope>
    <source>
        <strain evidence="3">ATCC 49037 / DSM 5601 / CCUG 37298 / CIP 103539 / LMG 7603 / PAl5</strain>
    </source>
</reference>
<name>A9H1I5_GLUDA</name>
<feature type="transmembrane region" description="Helical" evidence="1">
    <location>
        <begin position="374"/>
        <end position="399"/>
    </location>
</feature>
<dbReference type="OrthoDB" id="7283614at2"/>